<evidence type="ECO:0000256" key="6">
    <source>
        <dbReference type="SAM" id="Phobius"/>
    </source>
</evidence>
<dbReference type="SUPFAM" id="SSF81321">
    <property type="entry name" value="Family A G protein-coupled receptor-like"/>
    <property type="match status" value="1"/>
</dbReference>
<feature type="transmembrane region" description="Helical" evidence="6">
    <location>
        <begin position="272"/>
        <end position="302"/>
    </location>
</feature>
<feature type="transmembrane region" description="Helical" evidence="6">
    <location>
        <begin position="308"/>
        <end position="331"/>
    </location>
</feature>
<keyword evidence="9" id="KW-1185">Reference proteome</keyword>
<dbReference type="Proteomes" id="UP000095284">
    <property type="component" value="Unplaced"/>
</dbReference>
<organism evidence="8 10">
    <name type="scientific">Bursaphelenchus xylophilus</name>
    <name type="common">Pinewood nematode worm</name>
    <name type="synonym">Aphelenchoides xylophilus</name>
    <dbReference type="NCBI Taxonomy" id="6326"/>
    <lineage>
        <taxon>Eukaryota</taxon>
        <taxon>Metazoa</taxon>
        <taxon>Ecdysozoa</taxon>
        <taxon>Nematoda</taxon>
        <taxon>Chromadorea</taxon>
        <taxon>Rhabditida</taxon>
        <taxon>Tylenchina</taxon>
        <taxon>Tylenchomorpha</taxon>
        <taxon>Aphelenchoidea</taxon>
        <taxon>Aphelenchoididae</taxon>
        <taxon>Bursaphelenchus</taxon>
    </lineage>
</organism>
<dbReference type="InterPro" id="IPR050920">
    <property type="entry name" value="Nematode_rcpt-like_delta"/>
</dbReference>
<keyword evidence="4 6" id="KW-1133">Transmembrane helix</keyword>
<protein>
    <submittedName>
        <fullName evidence="7">(pine wood nematode) hypothetical protein</fullName>
    </submittedName>
</protein>
<reference evidence="7" key="2">
    <citation type="submission" date="2020-09" db="EMBL/GenBank/DDBJ databases">
        <authorList>
            <person name="Kikuchi T."/>
        </authorList>
    </citation>
    <scope>NUCLEOTIDE SEQUENCE</scope>
    <source>
        <strain evidence="7">Ka4C1</strain>
    </source>
</reference>
<feature type="transmembrane region" description="Helical" evidence="6">
    <location>
        <begin position="129"/>
        <end position="148"/>
    </location>
</feature>
<dbReference type="Proteomes" id="UP000659654">
    <property type="component" value="Unassembled WGS sequence"/>
</dbReference>
<reference evidence="10" key="1">
    <citation type="submission" date="2016-11" db="UniProtKB">
        <authorList>
            <consortium name="WormBaseParasite"/>
        </authorList>
    </citation>
    <scope>IDENTIFICATION</scope>
</reference>
<name>A0A1I7S5Z7_BURXY</name>
<dbReference type="AlphaFoldDB" id="A0A1I7S5Z7"/>
<proteinExistence type="inferred from homology"/>
<feature type="transmembrane region" description="Helical" evidence="6">
    <location>
        <begin position="50"/>
        <end position="70"/>
    </location>
</feature>
<dbReference type="WBParaSite" id="BXY_0843300.1">
    <property type="protein sequence ID" value="BXY_0843300.1"/>
    <property type="gene ID" value="BXY_0843300"/>
</dbReference>
<evidence type="ECO:0000256" key="5">
    <source>
        <dbReference type="ARBA" id="ARBA00023136"/>
    </source>
</evidence>
<dbReference type="PANTHER" id="PTHR22945">
    <property type="entry name" value="SERPENTINE RECEPTOR, CLASS D DELTA"/>
    <property type="match status" value="1"/>
</dbReference>
<dbReference type="EMBL" id="CAJFCV020000001">
    <property type="protein sequence ID" value="CAG9082462.1"/>
    <property type="molecule type" value="Genomic_DNA"/>
</dbReference>
<dbReference type="OrthoDB" id="5850917at2759"/>
<evidence type="ECO:0000313" key="10">
    <source>
        <dbReference type="WBParaSite" id="BXY_0843300.1"/>
    </source>
</evidence>
<dbReference type="PANTHER" id="PTHR22945:SF40">
    <property type="entry name" value="SERPENTINE RECEPTOR, CLASS D (DELTA)-RELATED"/>
    <property type="match status" value="1"/>
</dbReference>
<evidence type="ECO:0000313" key="7">
    <source>
        <dbReference type="EMBL" id="CAD5208680.1"/>
    </source>
</evidence>
<dbReference type="EMBL" id="CAJFDI010000001">
    <property type="protein sequence ID" value="CAD5208680.1"/>
    <property type="molecule type" value="Genomic_DNA"/>
</dbReference>
<dbReference type="GO" id="GO:0016020">
    <property type="term" value="C:membrane"/>
    <property type="evidence" value="ECO:0007669"/>
    <property type="project" value="UniProtKB-SubCell"/>
</dbReference>
<evidence type="ECO:0000256" key="1">
    <source>
        <dbReference type="ARBA" id="ARBA00004141"/>
    </source>
</evidence>
<dbReference type="InterPro" id="IPR019421">
    <property type="entry name" value="7TM_GPCR_serpentine_rcpt_Srd"/>
</dbReference>
<evidence type="ECO:0000256" key="4">
    <source>
        <dbReference type="ARBA" id="ARBA00022989"/>
    </source>
</evidence>
<sequence>MIVQRSVEVEVHPEPWAGNPYAWDFPESDGKFRPENHIGIPLVKALVDTLYTTSGICGGIFSFTLLYLVLKHSTGPLKNYSRMLLLCCSSDIGFWFCDSIVQVRSKLTDGVFMFTLEGPIKHFSYELQVHAMCWYVCHLTLMHTIIPAQYYYRYYTVSNPHHMNKTQTFGLYLIALVGAFPMYWITYKAYRYSGLARPGFNYALLWYDEQPLPALIIGDVNDFIMKLYFIASIVIVGGCYVLTLVLALITLKKLDTNNKKYSQRTRDMQAQLTKALMFQTILPVFTSVSPILCICVPCFLYVSTGPSASILLAIVSWVPVFNPLLTIWIIIPYRRVVFSCILRTKVEASATSDVSEHNKLESQSRDNRVASVNENIIF</sequence>
<dbReference type="Pfam" id="PF10317">
    <property type="entry name" value="7TM_GPCR_Srd"/>
    <property type="match status" value="1"/>
</dbReference>
<dbReference type="eggNOG" id="ENOG502SX90">
    <property type="taxonomic scope" value="Eukaryota"/>
</dbReference>
<dbReference type="Proteomes" id="UP000582659">
    <property type="component" value="Unassembled WGS sequence"/>
</dbReference>
<evidence type="ECO:0000256" key="3">
    <source>
        <dbReference type="ARBA" id="ARBA00022692"/>
    </source>
</evidence>
<evidence type="ECO:0000313" key="8">
    <source>
        <dbReference type="Proteomes" id="UP000095284"/>
    </source>
</evidence>
<gene>
    <name evidence="7" type="ORF">BXYJ_LOCUS916</name>
</gene>
<accession>A0A1I7S5Z7</accession>
<feature type="transmembrane region" description="Helical" evidence="6">
    <location>
        <begin position="169"/>
        <end position="187"/>
    </location>
</feature>
<keyword evidence="5 6" id="KW-0472">Membrane</keyword>
<comment type="similarity">
    <text evidence="2">Belongs to the nematode receptor-like protein srd family.</text>
</comment>
<feature type="transmembrane region" description="Helical" evidence="6">
    <location>
        <begin position="227"/>
        <end position="251"/>
    </location>
</feature>
<evidence type="ECO:0000256" key="2">
    <source>
        <dbReference type="ARBA" id="ARBA00009166"/>
    </source>
</evidence>
<comment type="subcellular location">
    <subcellularLocation>
        <location evidence="1">Membrane</location>
        <topology evidence="1">Multi-pass membrane protein</topology>
    </subcellularLocation>
</comment>
<keyword evidence="3 6" id="KW-0812">Transmembrane</keyword>
<evidence type="ECO:0000313" key="9">
    <source>
        <dbReference type="Proteomes" id="UP000659654"/>
    </source>
</evidence>